<keyword evidence="3" id="KW-1185">Reference proteome</keyword>
<organism evidence="2 3">
    <name type="scientific">Marasmiellus scandens</name>
    <dbReference type="NCBI Taxonomy" id="2682957"/>
    <lineage>
        <taxon>Eukaryota</taxon>
        <taxon>Fungi</taxon>
        <taxon>Dikarya</taxon>
        <taxon>Basidiomycota</taxon>
        <taxon>Agaricomycotina</taxon>
        <taxon>Agaricomycetes</taxon>
        <taxon>Agaricomycetidae</taxon>
        <taxon>Agaricales</taxon>
        <taxon>Marasmiineae</taxon>
        <taxon>Omphalotaceae</taxon>
        <taxon>Marasmiellus</taxon>
    </lineage>
</organism>
<accession>A0ABR1IVZ3</accession>
<sequence length="439" mass="50323">MTTLLQEPFELMTLITQLEAMPTPVLQPRLPPELQEHIIDLLGRAKEDLLAASLVCKHWRYRSYAYIFLSITLNSCSVDAFGSFLDISFSRSVIFSRVRRVRILGVGGRFPAVPWTAFRRKTLHAILSYLVSEQRMSCLVMEDINWSHLDTEVILTLAELGPMVASIELQNVYFPDIRSYCDFIGAFESLRTFGFRNIECAHGEVVLSQTQGSFNSSDPASDPEQRTTVLLKPPEQFIQARIDCSLTLRNCERGLEKKLSCLFSDSLSREASWEITRLGTQTSLVAGHAPSLLKSLGPFLKRLQIISQHNVLSDRTITALDISSNTSLQYLSFYSPDRVFGMISWLHPILRQITGYSLRILEVAFASSRQFHLDQRLLRFVGRELERPQFSQLKIIHFWVNRMHSRYDVALENNIVKYVKETLSNWSEKGVLRFTFTEL</sequence>
<protein>
    <recommendedName>
        <fullName evidence="1">F-box domain-containing protein</fullName>
    </recommendedName>
</protein>
<dbReference type="InterPro" id="IPR001810">
    <property type="entry name" value="F-box_dom"/>
</dbReference>
<dbReference type="InterPro" id="IPR036047">
    <property type="entry name" value="F-box-like_dom_sf"/>
</dbReference>
<dbReference type="Gene3D" id="1.20.1280.50">
    <property type="match status" value="1"/>
</dbReference>
<dbReference type="EMBL" id="JBANRG010000058">
    <property type="protein sequence ID" value="KAK7442507.1"/>
    <property type="molecule type" value="Genomic_DNA"/>
</dbReference>
<evidence type="ECO:0000313" key="3">
    <source>
        <dbReference type="Proteomes" id="UP001498398"/>
    </source>
</evidence>
<reference evidence="2 3" key="1">
    <citation type="submission" date="2024-01" db="EMBL/GenBank/DDBJ databases">
        <title>A draft genome for the cacao thread blight pathogen Marasmiellus scandens.</title>
        <authorList>
            <person name="Baruah I.K."/>
            <person name="Leung J."/>
            <person name="Bukari Y."/>
            <person name="Amoako-Attah I."/>
            <person name="Meinhardt L.W."/>
            <person name="Bailey B.A."/>
            <person name="Cohen S.P."/>
        </authorList>
    </citation>
    <scope>NUCLEOTIDE SEQUENCE [LARGE SCALE GENOMIC DNA]</scope>
    <source>
        <strain evidence="2 3">GH-19</strain>
    </source>
</reference>
<comment type="caution">
    <text evidence="2">The sequence shown here is derived from an EMBL/GenBank/DDBJ whole genome shotgun (WGS) entry which is preliminary data.</text>
</comment>
<proteinExistence type="predicted"/>
<gene>
    <name evidence="2" type="ORF">VKT23_016105</name>
</gene>
<evidence type="ECO:0000259" key="1">
    <source>
        <dbReference type="Pfam" id="PF12937"/>
    </source>
</evidence>
<dbReference type="Proteomes" id="UP001498398">
    <property type="component" value="Unassembled WGS sequence"/>
</dbReference>
<name>A0ABR1IVZ3_9AGAR</name>
<dbReference type="SUPFAM" id="SSF81383">
    <property type="entry name" value="F-box domain"/>
    <property type="match status" value="1"/>
</dbReference>
<evidence type="ECO:0000313" key="2">
    <source>
        <dbReference type="EMBL" id="KAK7442507.1"/>
    </source>
</evidence>
<feature type="domain" description="F-box" evidence="1">
    <location>
        <begin position="29"/>
        <end position="61"/>
    </location>
</feature>
<dbReference type="Pfam" id="PF12937">
    <property type="entry name" value="F-box-like"/>
    <property type="match status" value="1"/>
</dbReference>
<dbReference type="CDD" id="cd09917">
    <property type="entry name" value="F-box_SF"/>
    <property type="match status" value="1"/>
</dbReference>